<dbReference type="InterPro" id="IPR005543">
    <property type="entry name" value="PASTA_dom"/>
</dbReference>
<dbReference type="InterPro" id="IPR012338">
    <property type="entry name" value="Beta-lactam/transpept-like"/>
</dbReference>
<evidence type="ECO:0000256" key="4">
    <source>
        <dbReference type="ARBA" id="ARBA00022679"/>
    </source>
</evidence>
<dbReference type="GO" id="GO:0030288">
    <property type="term" value="C:outer membrane-bounded periplasmic space"/>
    <property type="evidence" value="ECO:0007669"/>
    <property type="project" value="TreeGrafter"/>
</dbReference>
<proteinExistence type="predicted"/>
<evidence type="ECO:0000259" key="11">
    <source>
        <dbReference type="Pfam" id="PF03793"/>
    </source>
</evidence>
<dbReference type="InterPro" id="IPR023346">
    <property type="entry name" value="Lysozyme-like_dom_sf"/>
</dbReference>
<feature type="domain" description="Penicillin-binding protein transpeptidase" evidence="9">
    <location>
        <begin position="383"/>
        <end position="684"/>
    </location>
</feature>
<evidence type="ECO:0000256" key="1">
    <source>
        <dbReference type="ARBA" id="ARBA00022645"/>
    </source>
</evidence>
<dbReference type="EC" id="2.4.99.28" evidence="7"/>
<dbReference type="GO" id="GO:0006508">
    <property type="term" value="P:proteolysis"/>
    <property type="evidence" value="ECO:0007669"/>
    <property type="project" value="UniProtKB-KW"/>
</dbReference>
<evidence type="ECO:0000256" key="5">
    <source>
        <dbReference type="ARBA" id="ARBA00022801"/>
    </source>
</evidence>
<sequence>MSDSGRTPGNFAKALLGISGFGALAGLMVTAMIAPTLAVASVGANSAIGVFDSLPEFIEVGEQAQKNSLWAYNTNNPADGYTKIAEVYFQDREEVSLDDMSPHLLNAAVAGEDRRFFEHTGVDVNSVVRAALGNVFSGDIESGASTLTMQLVKNAYIQRSQFLPTEEERDAAYAAAVETSFKRKLNEMKLAIGLEKQFTKEEILQAYLNITGFGGNTYGVQTAAQRYFGVPASDLSPAQAASLMAIVQYPTTRNLGNPENYEANQARRDVILGNMFSEGYLSEAEYNTAIAIPVNANFVKLSPPSAGCIAANEYAKYFCDYVVKNVENFDSLGATPEERTSRWRIGGLDVYTTLNMSLQTIAQDRVWELVPSEEELFDLGSAATSVEVATGRVLTMAQNKIFNDSEDGGGAGATAVNFSTDRPYGGSSGFQVGSTYKIFALLAWLQRGYGLSEVVDASRLELDQATFLDTCGDGGGPWFGPWPFRNSADLIIPSATVFEATVRSINSAYASMAEQLDQCEIRAAAESLGVGRADGGPLQTNPSAVLGTNEIAPLTMATAFAGIANEGIVCEPIVVDRFVTASGQEIPGQAPSCRQGITPDVAAAAAAPMRSVITGGTGTRANPGGDVPVIGKTGTTDSQVQTWMVGSSTNVATAVWVGNVVGDYRLSRYRNGTVLRHDIFRVIMQTANEQYGGEAFPAPPDRLMQGSGITLPDITGLTTDEATILMESLGLKLEVTTGIVGGRVGAFEPVAGTLLARGMIVRVVSAGGGEATGNLVMPNLVGLSVSAANQAMDGARMTGPRAFTCVAGSPGSDPSQGVVTEHAPGAGSQIWSYAGLQIQVSCGTEPAPDDDLFLD</sequence>
<evidence type="ECO:0000256" key="7">
    <source>
        <dbReference type="ARBA" id="ARBA00044770"/>
    </source>
</evidence>
<dbReference type="AlphaFoldDB" id="A0A6J6DP76"/>
<dbReference type="Pfam" id="PF00912">
    <property type="entry name" value="Transgly"/>
    <property type="match status" value="1"/>
</dbReference>
<dbReference type="InterPro" id="IPR001264">
    <property type="entry name" value="Glyco_trans_51"/>
</dbReference>
<feature type="domain" description="Glycosyl transferase family 51" evidence="10">
    <location>
        <begin position="86"/>
        <end position="275"/>
    </location>
</feature>
<evidence type="ECO:0000256" key="3">
    <source>
        <dbReference type="ARBA" id="ARBA00022676"/>
    </source>
</evidence>
<comment type="catalytic activity">
    <reaction evidence="8">
        <text>[GlcNAc-(1-&gt;4)-Mur2Ac(oyl-L-Ala-gamma-D-Glu-L-Lys-D-Ala-D-Ala)](n)-di-trans,octa-cis-undecaprenyl diphosphate + beta-D-GlcNAc-(1-&gt;4)-Mur2Ac(oyl-L-Ala-gamma-D-Glu-L-Lys-D-Ala-D-Ala)-di-trans,octa-cis-undecaprenyl diphosphate = [GlcNAc-(1-&gt;4)-Mur2Ac(oyl-L-Ala-gamma-D-Glu-L-Lys-D-Ala-D-Ala)](n+1)-di-trans,octa-cis-undecaprenyl diphosphate + di-trans,octa-cis-undecaprenyl diphosphate + H(+)</text>
        <dbReference type="Rhea" id="RHEA:23708"/>
        <dbReference type="Rhea" id="RHEA-COMP:9602"/>
        <dbReference type="Rhea" id="RHEA-COMP:9603"/>
        <dbReference type="ChEBI" id="CHEBI:15378"/>
        <dbReference type="ChEBI" id="CHEBI:58405"/>
        <dbReference type="ChEBI" id="CHEBI:60033"/>
        <dbReference type="ChEBI" id="CHEBI:78435"/>
        <dbReference type="EC" id="2.4.99.28"/>
    </reaction>
</comment>
<feature type="domain" description="PASTA" evidence="11">
    <location>
        <begin position="709"/>
        <end position="764"/>
    </location>
</feature>
<dbReference type="SUPFAM" id="SSF53955">
    <property type="entry name" value="Lysozyme-like"/>
    <property type="match status" value="1"/>
</dbReference>
<evidence type="ECO:0000259" key="9">
    <source>
        <dbReference type="Pfam" id="PF00905"/>
    </source>
</evidence>
<dbReference type="InterPro" id="IPR036950">
    <property type="entry name" value="PBP_transglycosylase"/>
</dbReference>
<protein>
    <recommendedName>
        <fullName evidence="7">peptidoglycan glycosyltransferase</fullName>
        <ecNumber evidence="7">2.4.99.28</ecNumber>
    </recommendedName>
</protein>
<dbReference type="GO" id="GO:0009252">
    <property type="term" value="P:peptidoglycan biosynthetic process"/>
    <property type="evidence" value="ECO:0007669"/>
    <property type="project" value="TreeGrafter"/>
</dbReference>
<dbReference type="EMBL" id="CAEZVY010000015">
    <property type="protein sequence ID" value="CAB4636878.1"/>
    <property type="molecule type" value="Genomic_DNA"/>
</dbReference>
<keyword evidence="5" id="KW-0378">Hydrolase</keyword>
<dbReference type="InterPro" id="IPR050396">
    <property type="entry name" value="Glycosyltr_51/Transpeptidase"/>
</dbReference>
<keyword evidence="4" id="KW-0808">Transferase</keyword>
<accession>A0A6J6DP76</accession>
<evidence type="ECO:0000256" key="6">
    <source>
        <dbReference type="ARBA" id="ARBA00023268"/>
    </source>
</evidence>
<keyword evidence="3" id="KW-0328">Glycosyltransferase</keyword>
<dbReference type="PANTHER" id="PTHR32282">
    <property type="entry name" value="BINDING PROTEIN TRANSPEPTIDASE, PUTATIVE-RELATED"/>
    <property type="match status" value="1"/>
</dbReference>
<keyword evidence="2" id="KW-0645">Protease</keyword>
<dbReference type="Gene3D" id="1.10.3810.10">
    <property type="entry name" value="Biosynthetic peptidoglycan transglycosylase-like"/>
    <property type="match status" value="1"/>
</dbReference>
<dbReference type="InterPro" id="IPR001460">
    <property type="entry name" value="PCN-bd_Tpept"/>
</dbReference>
<dbReference type="GO" id="GO:0008658">
    <property type="term" value="F:penicillin binding"/>
    <property type="evidence" value="ECO:0007669"/>
    <property type="project" value="InterPro"/>
</dbReference>
<evidence type="ECO:0000256" key="8">
    <source>
        <dbReference type="ARBA" id="ARBA00049902"/>
    </source>
</evidence>
<dbReference type="Pfam" id="PF00905">
    <property type="entry name" value="Transpeptidase"/>
    <property type="match status" value="1"/>
</dbReference>
<dbReference type="GO" id="GO:0008955">
    <property type="term" value="F:peptidoglycan glycosyltransferase activity"/>
    <property type="evidence" value="ECO:0007669"/>
    <property type="project" value="UniProtKB-EC"/>
</dbReference>
<evidence type="ECO:0000259" key="10">
    <source>
        <dbReference type="Pfam" id="PF00912"/>
    </source>
</evidence>
<dbReference type="PANTHER" id="PTHR32282:SF33">
    <property type="entry name" value="PEPTIDOGLYCAN GLYCOSYLTRANSFERASE"/>
    <property type="match status" value="1"/>
</dbReference>
<evidence type="ECO:0000313" key="13">
    <source>
        <dbReference type="EMBL" id="CAB4636878.1"/>
    </source>
</evidence>
<evidence type="ECO:0000313" key="12">
    <source>
        <dbReference type="EMBL" id="CAB4562948.1"/>
    </source>
</evidence>
<keyword evidence="6" id="KW-0511">Multifunctional enzyme</keyword>
<dbReference type="Gene3D" id="3.40.710.10">
    <property type="entry name" value="DD-peptidase/beta-lactamase superfamily"/>
    <property type="match status" value="1"/>
</dbReference>
<reference evidence="12" key="1">
    <citation type="submission" date="2020-05" db="EMBL/GenBank/DDBJ databases">
        <authorList>
            <person name="Chiriac C."/>
            <person name="Salcher M."/>
            <person name="Ghai R."/>
            <person name="Kavagutti S V."/>
        </authorList>
    </citation>
    <scope>NUCLEOTIDE SEQUENCE</scope>
</reference>
<dbReference type="GO" id="GO:0004180">
    <property type="term" value="F:carboxypeptidase activity"/>
    <property type="evidence" value="ECO:0007669"/>
    <property type="project" value="UniProtKB-KW"/>
</dbReference>
<gene>
    <name evidence="12" type="ORF">UFOPK1684_00226</name>
    <name evidence="13" type="ORF">UFOPK2158_00245</name>
</gene>
<evidence type="ECO:0000256" key="2">
    <source>
        <dbReference type="ARBA" id="ARBA00022670"/>
    </source>
</evidence>
<dbReference type="Pfam" id="PF03793">
    <property type="entry name" value="PASTA"/>
    <property type="match status" value="1"/>
</dbReference>
<keyword evidence="1" id="KW-0121">Carboxypeptidase</keyword>
<organism evidence="12">
    <name type="scientific">freshwater metagenome</name>
    <dbReference type="NCBI Taxonomy" id="449393"/>
    <lineage>
        <taxon>unclassified sequences</taxon>
        <taxon>metagenomes</taxon>
        <taxon>ecological metagenomes</taxon>
    </lineage>
</organism>
<dbReference type="EMBL" id="CAEZTM010000005">
    <property type="protein sequence ID" value="CAB4562948.1"/>
    <property type="molecule type" value="Genomic_DNA"/>
</dbReference>
<name>A0A6J6DP76_9ZZZZ</name>
<dbReference type="SUPFAM" id="SSF56601">
    <property type="entry name" value="beta-lactamase/transpeptidase-like"/>
    <property type="match status" value="1"/>
</dbReference>